<keyword evidence="11" id="KW-1185">Reference proteome</keyword>
<name>A0A0C1QFS7_9RICK</name>
<dbReference type="InterPro" id="IPR006194">
    <property type="entry name" value="Gly-tRNA-synth_heterodimer"/>
</dbReference>
<evidence type="ECO:0000256" key="2">
    <source>
        <dbReference type="ARBA" id="ARBA00011209"/>
    </source>
</evidence>
<dbReference type="PANTHER" id="PTHR30075">
    <property type="entry name" value="GLYCYL-TRNA SYNTHETASE"/>
    <property type="match status" value="1"/>
</dbReference>
<dbReference type="GO" id="GO:0005829">
    <property type="term" value="C:cytosol"/>
    <property type="evidence" value="ECO:0007669"/>
    <property type="project" value="TreeGrafter"/>
</dbReference>
<sequence>MSDFLLELFSEEMPAKMLAAFTAALEKNIVDKLGQKVESKSFYTPRRICIHINGLSTEVAEQTEEVKGPKESAPEAALDGFMRKYNLSDKSELELREGCYFYKLKRNQSDLKSVLKETVEVSLNQAIWPKSMRWGDYDIRWVRPLHSIVCFLDNEVLPVKFGHIIASNKTYGHRFLSGKEITVNSASLIEYSTLLKENFIILDALNRKEIIQQEIRKAISGKNLSIIEDNELLNEVVNLVEYPVVYLGQIDEKFMTLPEEVLITTLRNNQRYLMLRNSTSGKLAPYFIIVSNTIGQDQGKEIIHGNQTVLGARLFDALFFYENDKKIKLEKRIEQLKALTFHKEIGSVYDKVESVKAIAEKLSQRLQIDTAKVLRAVSLMKADLITEMVGEFPELQGIMGYYYALNDREDEDIAITIRDHYKPLGPNDYVPTNKVAAIVALADKLDTLNQMFAINIKPTGSKDPFALRRAANGVVRIIAENNFALDIKTDLATFNIREDVINYISEREVISNNI</sequence>
<evidence type="ECO:0000256" key="7">
    <source>
        <dbReference type="ARBA" id="ARBA00022917"/>
    </source>
</evidence>
<evidence type="ECO:0000256" key="9">
    <source>
        <dbReference type="ARBA" id="ARBA00047937"/>
    </source>
</evidence>
<evidence type="ECO:0000256" key="8">
    <source>
        <dbReference type="ARBA" id="ARBA00023146"/>
    </source>
</evidence>
<comment type="subunit">
    <text evidence="2">Tetramer of two alpha and two beta subunits.</text>
</comment>
<evidence type="ECO:0000256" key="3">
    <source>
        <dbReference type="ARBA" id="ARBA00012829"/>
    </source>
</evidence>
<evidence type="ECO:0000256" key="4">
    <source>
        <dbReference type="ARBA" id="ARBA00022598"/>
    </source>
</evidence>
<dbReference type="NCBIfam" id="TIGR00211">
    <property type="entry name" value="glyS"/>
    <property type="match status" value="1"/>
</dbReference>
<dbReference type="AlphaFoldDB" id="A0A0C1QFS7"/>
<evidence type="ECO:0000256" key="6">
    <source>
        <dbReference type="ARBA" id="ARBA00022840"/>
    </source>
</evidence>
<evidence type="ECO:0000256" key="5">
    <source>
        <dbReference type="ARBA" id="ARBA00022741"/>
    </source>
</evidence>
<keyword evidence="4 10" id="KW-0436">Ligase</keyword>
<evidence type="ECO:0000313" key="11">
    <source>
        <dbReference type="Proteomes" id="UP000031258"/>
    </source>
</evidence>
<evidence type="ECO:0000256" key="1">
    <source>
        <dbReference type="ARBA" id="ARBA00008226"/>
    </source>
</evidence>
<keyword evidence="8" id="KW-0030">Aminoacyl-tRNA synthetase</keyword>
<dbReference type="Proteomes" id="UP000031258">
    <property type="component" value="Unassembled WGS sequence"/>
</dbReference>
<dbReference type="GO" id="GO:0004820">
    <property type="term" value="F:glycine-tRNA ligase activity"/>
    <property type="evidence" value="ECO:0007669"/>
    <property type="project" value="UniProtKB-EC"/>
</dbReference>
<comment type="similarity">
    <text evidence="1">Belongs to the class-II aminoacyl-tRNA synthetase family.</text>
</comment>
<dbReference type="STRING" id="86105.NF27_HS00110"/>
<dbReference type="PANTHER" id="PTHR30075:SF2">
    <property type="entry name" value="GLYCINE--TRNA LIGASE, CHLOROPLASTIC_MITOCHONDRIAL 2"/>
    <property type="match status" value="1"/>
</dbReference>
<protein>
    <recommendedName>
        <fullName evidence="3">glycine--tRNA ligase</fullName>
        <ecNumber evidence="3">6.1.1.14</ecNumber>
    </recommendedName>
</protein>
<organism evidence="10 11">
    <name type="scientific">Candidatus Jidaibacter acanthamoebae</name>
    <dbReference type="NCBI Taxonomy" id="86105"/>
    <lineage>
        <taxon>Bacteria</taxon>
        <taxon>Pseudomonadati</taxon>
        <taxon>Pseudomonadota</taxon>
        <taxon>Alphaproteobacteria</taxon>
        <taxon>Rickettsiales</taxon>
        <taxon>Candidatus Midichloriaceae</taxon>
        <taxon>Candidatus Jidaibacter</taxon>
    </lineage>
</organism>
<dbReference type="RefSeq" id="WP_053332736.1">
    <property type="nucleotide sequence ID" value="NZ_JSWE01000186.1"/>
</dbReference>
<reference evidence="10 11" key="1">
    <citation type="submission" date="2014-11" db="EMBL/GenBank/DDBJ databases">
        <title>A Rickettsiales Symbiont of Amoebae With Ancient Features.</title>
        <authorList>
            <person name="Schulz F."/>
            <person name="Martijn J."/>
            <person name="Wascher F."/>
            <person name="Kostanjsek R."/>
            <person name="Ettema T.J."/>
            <person name="Horn M."/>
        </authorList>
    </citation>
    <scope>NUCLEOTIDE SEQUENCE [LARGE SCALE GENOMIC DNA]</scope>
    <source>
        <strain evidence="10 11">UWC36</strain>
    </source>
</reference>
<proteinExistence type="inferred from homology"/>
<dbReference type="SUPFAM" id="SSF109604">
    <property type="entry name" value="HD-domain/PDEase-like"/>
    <property type="match status" value="1"/>
</dbReference>
<dbReference type="InterPro" id="IPR015944">
    <property type="entry name" value="Gly-tRNA-synth_bsu"/>
</dbReference>
<comment type="caution">
    <text evidence="10">The sequence shown here is derived from an EMBL/GenBank/DDBJ whole genome shotgun (WGS) entry which is preliminary data.</text>
</comment>
<gene>
    <name evidence="10" type="primary">glyS_2</name>
    <name evidence="10" type="ORF">NF27_HS00110</name>
</gene>
<accession>A0A0C1QFS7</accession>
<dbReference type="PROSITE" id="PS50861">
    <property type="entry name" value="AA_TRNA_LIGASE_II_GLYAB"/>
    <property type="match status" value="1"/>
</dbReference>
<keyword evidence="5" id="KW-0547">Nucleotide-binding</keyword>
<dbReference type="EC" id="6.1.1.14" evidence="3"/>
<dbReference type="EMBL" id="JSWE01000186">
    <property type="protein sequence ID" value="KIE04424.1"/>
    <property type="molecule type" value="Genomic_DNA"/>
</dbReference>
<keyword evidence="7" id="KW-0648">Protein biosynthesis</keyword>
<dbReference type="PATRIC" id="fig|86105.3.peg.1719"/>
<comment type="catalytic activity">
    <reaction evidence="9">
        <text>tRNA(Gly) + glycine + ATP = glycyl-tRNA(Gly) + AMP + diphosphate</text>
        <dbReference type="Rhea" id="RHEA:16013"/>
        <dbReference type="Rhea" id="RHEA-COMP:9664"/>
        <dbReference type="Rhea" id="RHEA-COMP:9683"/>
        <dbReference type="ChEBI" id="CHEBI:30616"/>
        <dbReference type="ChEBI" id="CHEBI:33019"/>
        <dbReference type="ChEBI" id="CHEBI:57305"/>
        <dbReference type="ChEBI" id="CHEBI:78442"/>
        <dbReference type="ChEBI" id="CHEBI:78522"/>
        <dbReference type="ChEBI" id="CHEBI:456215"/>
        <dbReference type="EC" id="6.1.1.14"/>
    </reaction>
</comment>
<dbReference type="GO" id="GO:0006426">
    <property type="term" value="P:glycyl-tRNA aminoacylation"/>
    <property type="evidence" value="ECO:0007669"/>
    <property type="project" value="InterPro"/>
</dbReference>
<keyword evidence="6" id="KW-0067">ATP-binding</keyword>
<evidence type="ECO:0000313" key="10">
    <source>
        <dbReference type="EMBL" id="KIE04424.1"/>
    </source>
</evidence>
<dbReference type="PRINTS" id="PR01045">
    <property type="entry name" value="TRNASYNTHGB"/>
</dbReference>
<dbReference type="GO" id="GO:0005524">
    <property type="term" value="F:ATP binding"/>
    <property type="evidence" value="ECO:0007669"/>
    <property type="project" value="UniProtKB-KW"/>
</dbReference>
<dbReference type="OrthoDB" id="9775440at2"/>
<dbReference type="Pfam" id="PF02092">
    <property type="entry name" value="tRNA_synt_2f"/>
    <property type="match status" value="1"/>
</dbReference>